<keyword evidence="1" id="KW-0472">Membrane</keyword>
<comment type="caution">
    <text evidence="2">The sequence shown here is derived from an EMBL/GenBank/DDBJ whole genome shotgun (WGS) entry which is preliminary data.</text>
</comment>
<dbReference type="Proteomes" id="UP000289437">
    <property type="component" value="Unassembled WGS sequence"/>
</dbReference>
<proteinExistence type="predicted"/>
<feature type="transmembrane region" description="Helical" evidence="1">
    <location>
        <begin position="96"/>
        <end position="118"/>
    </location>
</feature>
<keyword evidence="3" id="KW-1185">Reference proteome</keyword>
<sequence length="266" mass="29032">MLDRGNHLSDADILGLIDREDPWVQADGAREHLLACVECIARLERIQKALGELDDMFASQSPGALPSAMASRLRLQGRLRAAGASPERVRWAAPGVLVQIAAIAAVVLVAVGVAVYGWRRTALIEPASLPYAKDGPVPNRMLTPGAIRPVTLWDICKTVDDDLDPSVAPALQSAVLREYGIAGASSQGSYQIDYLVNPQLGGTNDIKNLWPQPYHEGVWNAHAKDELEKHLHEMVCNRTVDLTVAQHEIATDWIAAYKKYLHQTPA</sequence>
<evidence type="ECO:0000313" key="2">
    <source>
        <dbReference type="EMBL" id="RXH54602.1"/>
    </source>
</evidence>
<dbReference type="RefSeq" id="WP_206662800.1">
    <property type="nucleotide sequence ID" value="NZ_RDSM01000003.1"/>
</dbReference>
<gene>
    <name evidence="2" type="ORF">GRAN_3706</name>
</gene>
<reference evidence="3" key="2">
    <citation type="submission" date="2019-02" db="EMBL/GenBank/DDBJ databases">
        <title>Granulicella sibirica sp. nov., a psychrotolerant acidobacterium isolated from an organic soil layer in forested tundra, West Siberia.</title>
        <authorList>
            <person name="Oshkin I.Y."/>
            <person name="Kulichevskaya I.S."/>
            <person name="Rijpstra W.I.C."/>
            <person name="Sinninghe Damste J.S."/>
            <person name="Rakitin A.L."/>
            <person name="Ravin N.V."/>
            <person name="Dedysh S.N."/>
        </authorList>
    </citation>
    <scope>NUCLEOTIDE SEQUENCE [LARGE SCALE GENOMIC DNA]</scope>
    <source>
        <strain evidence="3">AF10</strain>
    </source>
</reference>
<name>A0A4Q0SW08_9BACT</name>
<protein>
    <submittedName>
        <fullName evidence="2">Uncharacterized protein</fullName>
    </submittedName>
</protein>
<evidence type="ECO:0000256" key="1">
    <source>
        <dbReference type="SAM" id="Phobius"/>
    </source>
</evidence>
<accession>A0A4Q0SW08</accession>
<keyword evidence="1" id="KW-0812">Transmembrane</keyword>
<reference evidence="2 3" key="1">
    <citation type="submission" date="2018-11" db="EMBL/GenBank/DDBJ databases">
        <authorList>
            <person name="Mardanov A.V."/>
            <person name="Ravin N.V."/>
            <person name="Dedysh S.N."/>
        </authorList>
    </citation>
    <scope>NUCLEOTIDE SEQUENCE [LARGE SCALE GENOMIC DNA]</scope>
    <source>
        <strain evidence="2 3">AF10</strain>
    </source>
</reference>
<evidence type="ECO:0000313" key="3">
    <source>
        <dbReference type="Proteomes" id="UP000289437"/>
    </source>
</evidence>
<keyword evidence="1" id="KW-1133">Transmembrane helix</keyword>
<dbReference type="EMBL" id="RDSM01000003">
    <property type="protein sequence ID" value="RXH54602.1"/>
    <property type="molecule type" value="Genomic_DNA"/>
</dbReference>
<organism evidence="2 3">
    <name type="scientific">Granulicella sibirica</name>
    <dbReference type="NCBI Taxonomy" id="2479048"/>
    <lineage>
        <taxon>Bacteria</taxon>
        <taxon>Pseudomonadati</taxon>
        <taxon>Acidobacteriota</taxon>
        <taxon>Terriglobia</taxon>
        <taxon>Terriglobales</taxon>
        <taxon>Acidobacteriaceae</taxon>
        <taxon>Granulicella</taxon>
    </lineage>
</organism>
<dbReference type="AlphaFoldDB" id="A0A4Q0SW08"/>